<dbReference type="AlphaFoldDB" id="A0A2M9G342"/>
<dbReference type="InterPro" id="IPR002586">
    <property type="entry name" value="CobQ/CobB/MinD/ParA_Nub-bd_dom"/>
</dbReference>
<keyword evidence="3" id="KW-1185">Reference proteome</keyword>
<dbReference type="PANTHER" id="PTHR13696">
    <property type="entry name" value="P-LOOP CONTAINING NUCLEOSIDE TRIPHOSPHATE HYDROLASE"/>
    <property type="match status" value="1"/>
</dbReference>
<evidence type="ECO:0000313" key="3">
    <source>
        <dbReference type="Proteomes" id="UP000229498"/>
    </source>
</evidence>
<proteinExistence type="predicted"/>
<dbReference type="PIRSF" id="PIRSF009320">
    <property type="entry name" value="Nuc_binding_HP_1000"/>
    <property type="match status" value="1"/>
</dbReference>
<dbReference type="Proteomes" id="UP000229498">
    <property type="component" value="Unassembled WGS sequence"/>
</dbReference>
<name>A0A2M9G342_9PROT</name>
<dbReference type="InterPro" id="IPR050678">
    <property type="entry name" value="DNA_Partitioning_ATPase"/>
</dbReference>
<feature type="domain" description="CobQ/CobB/MinD/ParA nucleotide binding" evidence="1">
    <location>
        <begin position="5"/>
        <end position="150"/>
    </location>
</feature>
<organism evidence="2 3">
    <name type="scientific">Minwuia thermotolerans</name>
    <dbReference type="NCBI Taxonomy" id="2056226"/>
    <lineage>
        <taxon>Bacteria</taxon>
        <taxon>Pseudomonadati</taxon>
        <taxon>Pseudomonadota</taxon>
        <taxon>Alphaproteobacteria</taxon>
        <taxon>Minwuiales</taxon>
        <taxon>Minwuiaceae</taxon>
        <taxon>Minwuia</taxon>
    </lineage>
</organism>
<dbReference type="Pfam" id="PF01656">
    <property type="entry name" value="CbiA"/>
    <property type="match status" value="1"/>
</dbReference>
<dbReference type="PANTHER" id="PTHR13696:SF96">
    <property type="entry name" value="COBQ_COBB_MIND_PARA NUCLEOTIDE BINDING DOMAIN-CONTAINING PROTEIN"/>
    <property type="match status" value="1"/>
</dbReference>
<dbReference type="OrthoDB" id="69313at2"/>
<reference evidence="2 3" key="1">
    <citation type="submission" date="2017-11" db="EMBL/GenBank/DDBJ databases">
        <title>Draft genome sequence of Rhizobiales bacterium SY3-13.</title>
        <authorList>
            <person name="Sun C."/>
        </authorList>
    </citation>
    <scope>NUCLEOTIDE SEQUENCE [LARGE SCALE GENOMIC DNA]</scope>
    <source>
        <strain evidence="2 3">SY3-13</strain>
    </source>
</reference>
<dbReference type="EMBL" id="PHIG01000031">
    <property type="protein sequence ID" value="PJK30128.1"/>
    <property type="molecule type" value="Genomic_DNA"/>
</dbReference>
<sequence length="207" mass="22001">MISVLVANAKGGCGKTTLATNLAACFAAAGLRTAIAEGDPQRSALQWLKRRPADAAAIEGLDWRKGPGEVPKGIERLVIDAPAGVTSKAVQALLKQADLVVMPVLPSVFDEAATKRFVKKVDEIKPIAKGRKPLAVVANRVRANTRAAKELDEFLAGLGHETAARLADRALYPDVARRGLGIFDLAPSRRAGAVDDWLPLIRLIEGQ</sequence>
<accession>A0A2M9G342</accession>
<protein>
    <submittedName>
        <fullName evidence="2">Chromosome partitioning protein ParA</fullName>
    </submittedName>
</protein>
<comment type="caution">
    <text evidence="2">The sequence shown here is derived from an EMBL/GenBank/DDBJ whole genome shotgun (WGS) entry which is preliminary data.</text>
</comment>
<dbReference type="CDD" id="cd02042">
    <property type="entry name" value="ParAB_family"/>
    <property type="match status" value="1"/>
</dbReference>
<dbReference type="InterPro" id="IPR027417">
    <property type="entry name" value="P-loop_NTPase"/>
</dbReference>
<dbReference type="SUPFAM" id="SSF52540">
    <property type="entry name" value="P-loop containing nucleoside triphosphate hydrolases"/>
    <property type="match status" value="1"/>
</dbReference>
<evidence type="ECO:0000313" key="2">
    <source>
        <dbReference type="EMBL" id="PJK30128.1"/>
    </source>
</evidence>
<evidence type="ECO:0000259" key="1">
    <source>
        <dbReference type="Pfam" id="PF01656"/>
    </source>
</evidence>
<gene>
    <name evidence="2" type="ORF">CVT23_08215</name>
</gene>
<dbReference type="Gene3D" id="3.40.50.300">
    <property type="entry name" value="P-loop containing nucleotide triphosphate hydrolases"/>
    <property type="match status" value="1"/>
</dbReference>